<comment type="caution">
    <text evidence="4">The sequence shown here is derived from an EMBL/GenBank/DDBJ whole genome shotgun (WGS) entry which is preliminary data.</text>
</comment>
<feature type="domain" description="SGS" evidence="2">
    <location>
        <begin position="94"/>
        <end position="185"/>
    </location>
</feature>
<dbReference type="Pfam" id="PF04969">
    <property type="entry name" value="CS"/>
    <property type="match status" value="1"/>
</dbReference>
<reference evidence="4" key="1">
    <citation type="submission" date="2023-06" db="EMBL/GenBank/DDBJ databases">
        <authorList>
            <person name="Delattre M."/>
        </authorList>
    </citation>
    <scope>NUCLEOTIDE SEQUENCE</scope>
    <source>
        <strain evidence="4">AF72</strain>
    </source>
</reference>
<feature type="non-terminal residue" evidence="4">
    <location>
        <position position="1"/>
    </location>
</feature>
<dbReference type="PROSITE" id="PS51203">
    <property type="entry name" value="CS"/>
    <property type="match status" value="1"/>
</dbReference>
<evidence type="ECO:0000256" key="1">
    <source>
        <dbReference type="SAM" id="MobiDB-lite"/>
    </source>
</evidence>
<dbReference type="AlphaFoldDB" id="A0AA36CIH0"/>
<dbReference type="InterPro" id="IPR007052">
    <property type="entry name" value="CS_dom"/>
</dbReference>
<sequence length="218" mass="24323">MATSNCKYDWFQTETHVTLTILKRGVALEACKALLDPERNTLTITVEGDAIWGGTLVAPVDSSKFVVKCTPAKVEISMPKTTTGRWPALVQVEDAPAASSQAPKKNWDAIEKEAEREEEEATGEAAVDKMFKNIYSNANDDVRRAMMKSYSESNGTVLSTNWDEISKQKTETKRNSSRWAPQLQQSRSKSRRSPRQSSSIFSRLPYPQPLNNTFSCAP</sequence>
<dbReference type="Proteomes" id="UP001177023">
    <property type="component" value="Unassembled WGS sequence"/>
</dbReference>
<evidence type="ECO:0000313" key="5">
    <source>
        <dbReference type="Proteomes" id="UP001177023"/>
    </source>
</evidence>
<feature type="region of interest" description="Disordered" evidence="1">
    <location>
        <begin position="161"/>
        <end position="218"/>
    </location>
</feature>
<dbReference type="EMBL" id="CATQJA010001875">
    <property type="protein sequence ID" value="CAJ0568967.1"/>
    <property type="molecule type" value="Genomic_DNA"/>
</dbReference>
<dbReference type="GO" id="GO:0051087">
    <property type="term" value="F:protein-folding chaperone binding"/>
    <property type="evidence" value="ECO:0007669"/>
    <property type="project" value="InterPro"/>
</dbReference>
<evidence type="ECO:0000313" key="4">
    <source>
        <dbReference type="EMBL" id="CAJ0568967.1"/>
    </source>
</evidence>
<feature type="compositionally biased region" description="Polar residues" evidence="1">
    <location>
        <begin position="209"/>
        <end position="218"/>
    </location>
</feature>
<dbReference type="SUPFAM" id="SSF49764">
    <property type="entry name" value="HSP20-like chaperones"/>
    <property type="match status" value="1"/>
</dbReference>
<organism evidence="4 5">
    <name type="scientific">Mesorhabditis spiculigera</name>
    <dbReference type="NCBI Taxonomy" id="96644"/>
    <lineage>
        <taxon>Eukaryota</taxon>
        <taxon>Metazoa</taxon>
        <taxon>Ecdysozoa</taxon>
        <taxon>Nematoda</taxon>
        <taxon>Chromadorea</taxon>
        <taxon>Rhabditida</taxon>
        <taxon>Rhabditina</taxon>
        <taxon>Rhabditomorpha</taxon>
        <taxon>Rhabditoidea</taxon>
        <taxon>Rhabditidae</taxon>
        <taxon>Mesorhabditinae</taxon>
        <taxon>Mesorhabditis</taxon>
    </lineage>
</organism>
<accession>A0AA36CIH0</accession>
<evidence type="ECO:0000259" key="2">
    <source>
        <dbReference type="PROSITE" id="PS51048"/>
    </source>
</evidence>
<keyword evidence="5" id="KW-1185">Reference proteome</keyword>
<feature type="domain" description="CS" evidence="3">
    <location>
        <begin position="3"/>
        <end position="90"/>
    </location>
</feature>
<dbReference type="InterPro" id="IPR008978">
    <property type="entry name" value="HSP20-like_chaperone"/>
</dbReference>
<name>A0AA36CIH0_9BILA</name>
<dbReference type="PANTHER" id="PTHR45862">
    <property type="entry name" value="PROTEIN SGT1 HOMOLOG"/>
    <property type="match status" value="1"/>
</dbReference>
<gene>
    <name evidence="4" type="ORF">MSPICULIGERA_LOCUS7469</name>
</gene>
<dbReference type="Gene3D" id="2.60.40.790">
    <property type="match status" value="1"/>
</dbReference>
<evidence type="ECO:0008006" key="6">
    <source>
        <dbReference type="Google" id="ProtNLM"/>
    </source>
</evidence>
<evidence type="ECO:0000259" key="3">
    <source>
        <dbReference type="PROSITE" id="PS51203"/>
    </source>
</evidence>
<protein>
    <recommendedName>
        <fullName evidence="6">Suppressor of G2 allele of SKP1</fullName>
    </recommendedName>
</protein>
<dbReference type="CDD" id="cd06466">
    <property type="entry name" value="p23_CS_SGT1_like"/>
    <property type="match status" value="1"/>
</dbReference>
<dbReference type="PROSITE" id="PS51048">
    <property type="entry name" value="SGS"/>
    <property type="match status" value="1"/>
</dbReference>
<dbReference type="Pfam" id="PF05002">
    <property type="entry name" value="SGS"/>
    <property type="match status" value="1"/>
</dbReference>
<dbReference type="InterPro" id="IPR044563">
    <property type="entry name" value="Sgt1-like"/>
</dbReference>
<feature type="compositionally biased region" description="Basic and acidic residues" evidence="1">
    <location>
        <begin position="164"/>
        <end position="174"/>
    </location>
</feature>
<dbReference type="InterPro" id="IPR007699">
    <property type="entry name" value="SGS_dom"/>
</dbReference>
<proteinExistence type="predicted"/>